<dbReference type="Proteomes" id="UP000501785">
    <property type="component" value="Segment"/>
</dbReference>
<dbReference type="GeneID" id="77925204"/>
<sequence>MDEGSKRRFLTMEQAAEELAVGVPLVRTLLKTGELRGLQIGGRGMWRIGIQDLEAYIDQAYQRTAEKIAAGDMPDDEPELD</sequence>
<name>A0A6G6XIW3_9CAUD</name>
<dbReference type="RefSeq" id="YP_010649649.1">
    <property type="nucleotide sequence ID" value="NC_070771.1"/>
</dbReference>
<gene>
    <name evidence="2" type="primary">29</name>
    <name evidence="2" type="ORF">SEA_SHOYA_29</name>
</gene>
<accession>A0A6G6XIW3</accession>
<dbReference type="GO" id="GO:0003677">
    <property type="term" value="F:DNA binding"/>
    <property type="evidence" value="ECO:0007669"/>
    <property type="project" value="InterPro"/>
</dbReference>
<feature type="domain" description="Helix-turn-helix" evidence="1">
    <location>
        <begin position="9"/>
        <end position="59"/>
    </location>
</feature>
<dbReference type="EMBL" id="MN908684">
    <property type="protein sequence ID" value="QIG57700.1"/>
    <property type="molecule type" value="Genomic_DNA"/>
</dbReference>
<proteinExistence type="predicted"/>
<keyword evidence="3" id="KW-1185">Reference proteome</keyword>
<evidence type="ECO:0000313" key="2">
    <source>
        <dbReference type="EMBL" id="QIG57700.1"/>
    </source>
</evidence>
<reference evidence="2 3" key="1">
    <citation type="submission" date="2020-01" db="EMBL/GenBank/DDBJ databases">
        <authorList>
            <person name="Burbank J.R."/>
            <person name="Falkowski A.F."/>
            <person name="Granberg A.K."/>
            <person name="Hofbauer A.R."/>
            <person name="Heubel C."/>
            <person name="Larson S.M."/>
            <person name="Streitz R.J."/>
            <person name="Zoubek K.J."/>
            <person name="Bonilla J.A."/>
            <person name="Klyczek K."/>
            <person name="Garlena R.A."/>
            <person name="Russell D.A."/>
            <person name="Pope W.H."/>
            <person name="Jacobs-Sera D."/>
            <person name="Hatfull G.F."/>
        </authorList>
    </citation>
    <scope>NUCLEOTIDE SEQUENCE [LARGE SCALE GENOMIC DNA]</scope>
</reference>
<dbReference type="InterPro" id="IPR010093">
    <property type="entry name" value="SinI_DNA-bd"/>
</dbReference>
<dbReference type="KEGG" id="vg:77925204"/>
<dbReference type="Pfam" id="PF12728">
    <property type="entry name" value="HTH_17"/>
    <property type="match status" value="1"/>
</dbReference>
<evidence type="ECO:0000259" key="1">
    <source>
        <dbReference type="Pfam" id="PF12728"/>
    </source>
</evidence>
<evidence type="ECO:0000313" key="3">
    <source>
        <dbReference type="Proteomes" id="UP000501785"/>
    </source>
</evidence>
<protein>
    <submittedName>
        <fullName evidence="2">Helix-turn-helix DNA binding domain protein</fullName>
    </submittedName>
</protein>
<dbReference type="NCBIfam" id="TIGR01764">
    <property type="entry name" value="excise"/>
    <property type="match status" value="1"/>
</dbReference>
<organism evidence="2 3">
    <name type="scientific">Arthrobacter phage Shoya</name>
    <dbReference type="NCBI Taxonomy" id="2704035"/>
    <lineage>
        <taxon>Viruses</taxon>
        <taxon>Duplodnaviria</taxon>
        <taxon>Heunggongvirae</taxon>
        <taxon>Uroviricota</taxon>
        <taxon>Caudoviricetes</taxon>
        <taxon>Shoyavirus</taxon>
        <taxon>Shoyavirus shoya</taxon>
    </lineage>
</organism>
<dbReference type="InterPro" id="IPR041657">
    <property type="entry name" value="HTH_17"/>
</dbReference>